<evidence type="ECO:0000313" key="2">
    <source>
        <dbReference type="EMBL" id="KAH9830886.1"/>
    </source>
</evidence>
<sequence length="143" mass="16010">MHGRCFTPSIRVRPSLLLLRALTATPIAHRHTVLPCRRATISPHKQRAVSVQICEQSPTGADRYTPASRASAYAPGAITRAVCVTGSPGSHSLRCPKQRRRGTESWSRQPGRRPRTAMNERHWDWDMPRETRPDRGDALGRIA</sequence>
<dbReference type="GeneID" id="72005713"/>
<proteinExistence type="predicted"/>
<gene>
    <name evidence="2" type="ORF">C8Q71DRAFT_783578</name>
</gene>
<protein>
    <recommendedName>
        <fullName evidence="4">Secreted protein</fullName>
    </recommendedName>
</protein>
<dbReference type="Proteomes" id="UP000814176">
    <property type="component" value="Unassembled WGS sequence"/>
</dbReference>
<evidence type="ECO:0000256" key="1">
    <source>
        <dbReference type="SAM" id="MobiDB-lite"/>
    </source>
</evidence>
<organism evidence="2 3">
    <name type="scientific">Rhodofomes roseus</name>
    <dbReference type="NCBI Taxonomy" id="34475"/>
    <lineage>
        <taxon>Eukaryota</taxon>
        <taxon>Fungi</taxon>
        <taxon>Dikarya</taxon>
        <taxon>Basidiomycota</taxon>
        <taxon>Agaricomycotina</taxon>
        <taxon>Agaricomycetes</taxon>
        <taxon>Polyporales</taxon>
        <taxon>Rhodofomes</taxon>
    </lineage>
</organism>
<evidence type="ECO:0000313" key="3">
    <source>
        <dbReference type="Proteomes" id="UP000814176"/>
    </source>
</evidence>
<feature type="region of interest" description="Disordered" evidence="1">
    <location>
        <begin position="87"/>
        <end position="143"/>
    </location>
</feature>
<reference evidence="2 3" key="1">
    <citation type="journal article" date="2021" name="Environ. Microbiol.">
        <title>Gene family expansions and transcriptome signatures uncover fungal adaptations to wood decay.</title>
        <authorList>
            <person name="Hage H."/>
            <person name="Miyauchi S."/>
            <person name="Viragh M."/>
            <person name="Drula E."/>
            <person name="Min B."/>
            <person name="Chaduli D."/>
            <person name="Navarro D."/>
            <person name="Favel A."/>
            <person name="Norest M."/>
            <person name="Lesage-Meessen L."/>
            <person name="Balint B."/>
            <person name="Merenyi Z."/>
            <person name="de Eugenio L."/>
            <person name="Morin E."/>
            <person name="Martinez A.T."/>
            <person name="Baldrian P."/>
            <person name="Stursova M."/>
            <person name="Martinez M.J."/>
            <person name="Novotny C."/>
            <person name="Magnuson J.K."/>
            <person name="Spatafora J.W."/>
            <person name="Maurice S."/>
            <person name="Pangilinan J."/>
            <person name="Andreopoulos W."/>
            <person name="LaButti K."/>
            <person name="Hundley H."/>
            <person name="Na H."/>
            <person name="Kuo A."/>
            <person name="Barry K."/>
            <person name="Lipzen A."/>
            <person name="Henrissat B."/>
            <person name="Riley R."/>
            <person name="Ahrendt S."/>
            <person name="Nagy L.G."/>
            <person name="Grigoriev I.V."/>
            <person name="Martin F."/>
            <person name="Rosso M.N."/>
        </authorList>
    </citation>
    <scope>NUCLEOTIDE SEQUENCE [LARGE SCALE GENOMIC DNA]</scope>
    <source>
        <strain evidence="2 3">CIRM-BRFM 1785</strain>
    </source>
</reference>
<evidence type="ECO:0008006" key="4">
    <source>
        <dbReference type="Google" id="ProtNLM"/>
    </source>
</evidence>
<feature type="compositionally biased region" description="Basic and acidic residues" evidence="1">
    <location>
        <begin position="118"/>
        <end position="143"/>
    </location>
</feature>
<dbReference type="EMBL" id="JADCUA010000028">
    <property type="protein sequence ID" value="KAH9830886.1"/>
    <property type="molecule type" value="Genomic_DNA"/>
</dbReference>
<keyword evidence="3" id="KW-1185">Reference proteome</keyword>
<dbReference type="RefSeq" id="XP_047774133.1">
    <property type="nucleotide sequence ID" value="XM_047924981.1"/>
</dbReference>
<name>A0ABQ8K2X5_9APHY</name>
<comment type="caution">
    <text evidence="2">The sequence shown here is derived from an EMBL/GenBank/DDBJ whole genome shotgun (WGS) entry which is preliminary data.</text>
</comment>
<accession>A0ABQ8K2X5</accession>